<evidence type="ECO:0000256" key="1">
    <source>
        <dbReference type="ARBA" id="ARBA00022670"/>
    </source>
</evidence>
<dbReference type="GO" id="GO:0008233">
    <property type="term" value="F:peptidase activity"/>
    <property type="evidence" value="ECO:0007669"/>
    <property type="project" value="UniProtKB-KW"/>
</dbReference>
<dbReference type="Gene3D" id="3.30.420.10">
    <property type="entry name" value="Ribonuclease H-like superfamily/Ribonuclease H"/>
    <property type="match status" value="1"/>
</dbReference>
<dbReference type="InterPro" id="IPR036397">
    <property type="entry name" value="RNaseH_sf"/>
</dbReference>
<dbReference type="InterPro" id="IPR013103">
    <property type="entry name" value="RVT_2"/>
</dbReference>
<reference evidence="8" key="1">
    <citation type="submission" date="2024-01" db="EMBL/GenBank/DDBJ databases">
        <authorList>
            <person name="Webb A."/>
        </authorList>
    </citation>
    <scope>NUCLEOTIDE SEQUENCE</scope>
    <source>
        <strain evidence="8">Pm1</strain>
    </source>
</reference>
<feature type="domain" description="Reverse transcriptase Ty1/copia-type" evidence="5">
    <location>
        <begin position="738"/>
        <end position="782"/>
    </location>
</feature>
<organism evidence="8 9">
    <name type="scientific">Peronospora matthiolae</name>
    <dbReference type="NCBI Taxonomy" id="2874970"/>
    <lineage>
        <taxon>Eukaryota</taxon>
        <taxon>Sar</taxon>
        <taxon>Stramenopiles</taxon>
        <taxon>Oomycota</taxon>
        <taxon>Peronosporomycetes</taxon>
        <taxon>Peronosporales</taxon>
        <taxon>Peronosporaceae</taxon>
        <taxon>Peronospora</taxon>
    </lineage>
</organism>
<feature type="region of interest" description="Disordered" evidence="4">
    <location>
        <begin position="237"/>
        <end position="260"/>
    </location>
</feature>
<evidence type="ECO:0000259" key="5">
    <source>
        <dbReference type="Pfam" id="PF07727"/>
    </source>
</evidence>
<proteinExistence type="predicted"/>
<name>A0AAV1U636_9STRA</name>
<evidence type="ECO:0000313" key="8">
    <source>
        <dbReference type="EMBL" id="CAK7928972.1"/>
    </source>
</evidence>
<gene>
    <name evidence="8" type="ORF">PM001_LOCUS14122</name>
</gene>
<dbReference type="InterPro" id="IPR054722">
    <property type="entry name" value="PolX-like_BBD"/>
</dbReference>
<feature type="domain" description="Retroviral polymerase SH3-like" evidence="7">
    <location>
        <begin position="570"/>
        <end position="601"/>
    </location>
</feature>
<dbReference type="InterPro" id="IPR039537">
    <property type="entry name" value="Retrotran_Ty1/copia-like"/>
</dbReference>
<dbReference type="Pfam" id="PF22936">
    <property type="entry name" value="Pol_BBD"/>
    <property type="match status" value="1"/>
</dbReference>
<evidence type="ECO:0000256" key="4">
    <source>
        <dbReference type="SAM" id="MobiDB-lite"/>
    </source>
</evidence>
<evidence type="ECO:0000313" key="9">
    <source>
        <dbReference type="Proteomes" id="UP001162060"/>
    </source>
</evidence>
<dbReference type="AlphaFoldDB" id="A0AAV1U636"/>
<evidence type="ECO:0000256" key="2">
    <source>
        <dbReference type="ARBA" id="ARBA00022723"/>
    </source>
</evidence>
<dbReference type="Proteomes" id="UP001162060">
    <property type="component" value="Unassembled WGS sequence"/>
</dbReference>
<dbReference type="EMBL" id="CAKLBY020000145">
    <property type="protein sequence ID" value="CAK7928972.1"/>
    <property type="molecule type" value="Genomic_DNA"/>
</dbReference>
<dbReference type="Pfam" id="PF14223">
    <property type="entry name" value="Retrotran_gag_2"/>
    <property type="match status" value="1"/>
</dbReference>
<dbReference type="Pfam" id="PF07727">
    <property type="entry name" value="RVT_2"/>
    <property type="match status" value="2"/>
</dbReference>
<dbReference type="InterPro" id="IPR012337">
    <property type="entry name" value="RNaseH-like_sf"/>
</dbReference>
<keyword evidence="2" id="KW-0479">Metal-binding</keyword>
<keyword evidence="1" id="KW-0645">Protease</keyword>
<feature type="region of interest" description="Disordered" evidence="4">
    <location>
        <begin position="631"/>
        <end position="689"/>
    </location>
</feature>
<feature type="domain" description="Retrovirus-related Pol polyprotein from transposon TNT 1-94-like beta-barrel" evidence="6">
    <location>
        <begin position="290"/>
        <end position="373"/>
    </location>
</feature>
<dbReference type="GO" id="GO:0046872">
    <property type="term" value="F:metal ion binding"/>
    <property type="evidence" value="ECO:0007669"/>
    <property type="project" value="UniProtKB-KW"/>
</dbReference>
<evidence type="ECO:0000259" key="7">
    <source>
        <dbReference type="Pfam" id="PF25597"/>
    </source>
</evidence>
<protein>
    <recommendedName>
        <fullName evidence="10">Polyprotein</fullName>
    </recommendedName>
</protein>
<dbReference type="GO" id="GO:0006508">
    <property type="term" value="P:proteolysis"/>
    <property type="evidence" value="ECO:0007669"/>
    <property type="project" value="UniProtKB-KW"/>
</dbReference>
<dbReference type="SUPFAM" id="SSF53098">
    <property type="entry name" value="Ribonuclease H-like"/>
    <property type="match status" value="1"/>
</dbReference>
<comment type="caution">
    <text evidence="8">The sequence shown here is derived from an EMBL/GenBank/DDBJ whole genome shotgun (WGS) entry which is preliminary data.</text>
</comment>
<dbReference type="PANTHER" id="PTHR42648:SF28">
    <property type="entry name" value="TRANSPOSON-ENCODED PROTEIN WITH RIBONUCLEASE H-LIKE AND RETROVIRUS ZINC FINGER-LIKE DOMAINS"/>
    <property type="match status" value="1"/>
</dbReference>
<dbReference type="PANTHER" id="PTHR42648">
    <property type="entry name" value="TRANSPOSASE, PUTATIVE-RELATED"/>
    <property type="match status" value="1"/>
</dbReference>
<feature type="domain" description="Reverse transcriptase Ty1/copia-type" evidence="5">
    <location>
        <begin position="824"/>
        <end position="893"/>
    </location>
</feature>
<evidence type="ECO:0000256" key="3">
    <source>
        <dbReference type="ARBA" id="ARBA00022801"/>
    </source>
</evidence>
<keyword evidence="3" id="KW-0378">Hydrolase</keyword>
<accession>A0AAV1U636</accession>
<dbReference type="Pfam" id="PF25597">
    <property type="entry name" value="SH3_retrovirus"/>
    <property type="match status" value="1"/>
</dbReference>
<sequence length="895" mass="100203">MSSTSNASIDKFNGDNYATWSRYMRGVFLTKSVWHVVNREVTPTFTDPRASDDYVKASNIAFGMMLLHMNADYHHVLDNCEEAWVAWTSLKTLYGGSQKAGRIYLKRQLFSIKMAEGANVMHHCNEVLNISAKLSGIGAKMEDEDVAICLLLSLPKSYENVVLNMEMSSTELRTQDVVRVLTNEHAKRQGEKGTTTATTVKAEDASKAFSAEREPYQCTYCGKVGHTVDRCWTKQKNEGRGARRGGNGRGRGANNVQWGHHDEDNGYDRVAFAVSFECGVSTSKDVSGMWAVDSGATHHICHDKTKFANLAERNEGELLVADGNKVAIKGVGTIMEKVVLPNGEEREIEIKNALYVPSMSKNLLSVPQINSHGKFQVVFDGSKMYVTLKNSQQVVATADLVDGLYWLRTTQRSANLTTSGTSGADLHARMGHAPVDVLRKMITTNMIKDVRVPLKSGGATTCRGCQQGKMVQKPFPSNRDKRSYDTFELLHLDICGPMEKDSLGGSKYLLLIIDEASGCMKGFCLRVKSESEDYIRKYITMVQTQFCKKVKFVRHDGAREFATNSLQLFYEEVSKAYRVYDIEAGQVVISRDVNFDESTFGLQLPITDEDVDDLDFELLDLDDEELRQMEYKQTGKRKNRLNDEDTAAPRPRAVRQRPGLEESSAPENNSSRQEEDEETKDSGDSTPPVFWRASANAVEAAVDLSEPSTFEAAVSGPDQVHWRKAIHAELESMRLRGVFRAAKLPNGQRAIGTKWVFKIKRKADGSIEKYKARLVAKGFRQKYASTTRRRFRLWSTFLYGVMKEQVFCVIHEGVELDMPGFDPCLYIKTSDGHCVFILVYVDDVLVTGSSPKLIAHTKEDLKTRFEMTDSGKCAFVLGIELLDGEDGSVTLCQRR</sequence>
<dbReference type="GO" id="GO:0003676">
    <property type="term" value="F:nucleic acid binding"/>
    <property type="evidence" value="ECO:0007669"/>
    <property type="project" value="InterPro"/>
</dbReference>
<evidence type="ECO:0008006" key="10">
    <source>
        <dbReference type="Google" id="ProtNLM"/>
    </source>
</evidence>
<evidence type="ECO:0000259" key="6">
    <source>
        <dbReference type="Pfam" id="PF22936"/>
    </source>
</evidence>
<dbReference type="InterPro" id="IPR057670">
    <property type="entry name" value="SH3_retrovirus"/>
</dbReference>